<dbReference type="GO" id="GO:0005634">
    <property type="term" value="C:nucleus"/>
    <property type="evidence" value="ECO:0007669"/>
    <property type="project" value="UniProtKB-SubCell"/>
</dbReference>
<feature type="compositionally biased region" description="Basic residues" evidence="6">
    <location>
        <begin position="721"/>
        <end position="731"/>
    </location>
</feature>
<keyword evidence="5" id="KW-0175">Coiled coil</keyword>
<keyword evidence="8" id="KW-1185">Reference proteome</keyword>
<comment type="similarity">
    <text evidence="2">Belongs to the RRP1 family.</text>
</comment>
<evidence type="ECO:0000256" key="2">
    <source>
        <dbReference type="ARBA" id="ARBA00006374"/>
    </source>
</evidence>
<organism evidence="7 8">
    <name type="scientific">Oryctes borbonicus</name>
    <dbReference type="NCBI Taxonomy" id="1629725"/>
    <lineage>
        <taxon>Eukaryota</taxon>
        <taxon>Metazoa</taxon>
        <taxon>Ecdysozoa</taxon>
        <taxon>Arthropoda</taxon>
        <taxon>Hexapoda</taxon>
        <taxon>Insecta</taxon>
        <taxon>Pterygota</taxon>
        <taxon>Neoptera</taxon>
        <taxon>Endopterygota</taxon>
        <taxon>Coleoptera</taxon>
        <taxon>Polyphaga</taxon>
        <taxon>Scarabaeiformia</taxon>
        <taxon>Scarabaeidae</taxon>
        <taxon>Dynastinae</taxon>
        <taxon>Oryctes</taxon>
    </lineage>
</organism>
<sequence>MAVKRIQDTLTTRENMTEKSGNIKPTDKRTIVIAQEIKLAKVLAGNNKTLRDRALKRLKRWFEFRSRTTPFTEDDFMRLWKGLFYAMWMSDKPLFQEECAEMITSLVHLNTVDYSLMFFKCGLQTLGNEWFGIDQLRLDKFLMFVRRLLRQGLIILRHNEWNLKTIKNFNRVLSMTILNVAKSPPAGLVMHFTEVYLEELAKISEGKLKSNLLTEFINPFIKQLALLDDCRQIKCIEKNIFHYLMEQSDLGLEYEEKFNAWKKEGFPGSSIDAMQQAELTEDEEMSNENEEMQHDETNQNILDPRAGHVDVVLPQLKFVPKQIIEILNQNRFVSGSNSLSRKAITTAIDEFTQFSRGDYPLGMKRIERFRKDGYSTKLKQATNRLVKFEKKLLNKDRKRGKRKRIDKIDEKKIKKQKIISNFDGTSSSAKDLEEFIKVSEGSIKVDDQKEKSKKRKVPLDELNRKKLKQKQKILVNENGSIKLCKKYNSLSDKGVKRKRPLNKPAEKNYECAFERNSGTWFVYDDDSSSTSFTLDLSTAKSSIDDIATKSNNIESAKPIKLNGDLNIDEKVKITKTKEKEPPRKRITPVTITTDVNMPNLNTSTPTQSSKKKYLFESDEWEVPLTEIETEIFTAFKSYQQRLKKLADLNSHLLSNKTTPLKSLKRRSLDSQFMKNPFAKAATPGSSKKVKIALNLNKAQDIREHVAQIKSSPGIPFDANKKPSKPLLKRHTMSPIDPFYQR</sequence>
<evidence type="ECO:0000313" key="7">
    <source>
        <dbReference type="EMBL" id="KRT79421.1"/>
    </source>
</evidence>
<dbReference type="AlphaFoldDB" id="A0A0T6AX26"/>
<dbReference type="PANTHER" id="PTHR13026:SF0">
    <property type="entry name" value="RIBOSOMAL RNA PROCESSING 1B"/>
    <property type="match status" value="1"/>
</dbReference>
<keyword evidence="4" id="KW-0539">Nucleus</keyword>
<evidence type="ECO:0000313" key="8">
    <source>
        <dbReference type="Proteomes" id="UP000051574"/>
    </source>
</evidence>
<dbReference type="GO" id="GO:0030688">
    <property type="term" value="C:preribosome, small subunit precursor"/>
    <property type="evidence" value="ECO:0007669"/>
    <property type="project" value="InterPro"/>
</dbReference>
<name>A0A0T6AX26_9SCAR</name>
<evidence type="ECO:0008006" key="9">
    <source>
        <dbReference type="Google" id="ProtNLM"/>
    </source>
</evidence>
<evidence type="ECO:0000256" key="6">
    <source>
        <dbReference type="SAM" id="MobiDB-lite"/>
    </source>
</evidence>
<dbReference type="OrthoDB" id="2019504at2759"/>
<dbReference type="Pfam" id="PF05997">
    <property type="entry name" value="Nop52"/>
    <property type="match status" value="1"/>
</dbReference>
<evidence type="ECO:0000256" key="1">
    <source>
        <dbReference type="ARBA" id="ARBA00004123"/>
    </source>
</evidence>
<dbReference type="Proteomes" id="UP000051574">
    <property type="component" value="Unassembled WGS sequence"/>
</dbReference>
<proteinExistence type="inferred from homology"/>
<evidence type="ECO:0000256" key="4">
    <source>
        <dbReference type="ARBA" id="ARBA00023242"/>
    </source>
</evidence>
<dbReference type="EMBL" id="LJIG01022655">
    <property type="protein sequence ID" value="KRT79421.1"/>
    <property type="molecule type" value="Genomic_DNA"/>
</dbReference>
<dbReference type="GO" id="GO:0006364">
    <property type="term" value="P:rRNA processing"/>
    <property type="evidence" value="ECO:0007669"/>
    <property type="project" value="UniProtKB-KW"/>
</dbReference>
<reference evidence="7 8" key="1">
    <citation type="submission" date="2015-09" db="EMBL/GenBank/DDBJ databases">
        <title>Draft genome of the scarab beetle Oryctes borbonicus.</title>
        <authorList>
            <person name="Meyer J.M."/>
            <person name="Markov G.V."/>
            <person name="Baskaran P."/>
            <person name="Herrmann M."/>
            <person name="Sommer R.J."/>
            <person name="Roedelsperger C."/>
        </authorList>
    </citation>
    <scope>NUCLEOTIDE SEQUENCE [LARGE SCALE GENOMIC DNA]</scope>
    <source>
        <strain evidence="7">OB123</strain>
        <tissue evidence="7">Whole animal</tissue>
    </source>
</reference>
<protein>
    <recommendedName>
        <fullName evidence="9">Ribosomal RNA processing protein 1 homolog</fullName>
    </recommendedName>
</protein>
<dbReference type="PANTHER" id="PTHR13026">
    <property type="entry name" value="NNP-1 PROTEIN NOVEL NUCLEAR PROTEIN 1 NOP52"/>
    <property type="match status" value="1"/>
</dbReference>
<evidence type="ECO:0000256" key="5">
    <source>
        <dbReference type="SAM" id="Coils"/>
    </source>
</evidence>
<comment type="caution">
    <text evidence="7">The sequence shown here is derived from an EMBL/GenBank/DDBJ whole genome shotgun (WGS) entry which is preliminary data.</text>
</comment>
<accession>A0A0T6AX26</accession>
<evidence type="ECO:0000256" key="3">
    <source>
        <dbReference type="ARBA" id="ARBA00022552"/>
    </source>
</evidence>
<feature type="region of interest" description="Disordered" evidence="6">
    <location>
        <begin position="709"/>
        <end position="741"/>
    </location>
</feature>
<comment type="subcellular location">
    <subcellularLocation>
        <location evidence="1">Nucleus</location>
    </subcellularLocation>
</comment>
<gene>
    <name evidence="7" type="ORF">AMK59_6968</name>
</gene>
<keyword evidence="3" id="KW-0698">rRNA processing</keyword>
<feature type="non-terminal residue" evidence="7">
    <location>
        <position position="741"/>
    </location>
</feature>
<dbReference type="InterPro" id="IPR010301">
    <property type="entry name" value="RRP1"/>
</dbReference>
<feature type="coiled-coil region" evidence="5">
    <location>
        <begin position="371"/>
        <end position="398"/>
    </location>
</feature>